<evidence type="ECO:0000256" key="16">
    <source>
        <dbReference type="ARBA" id="ARBA00049551"/>
    </source>
</evidence>
<sequence>MWLFNKMMLMIFIMFFSVIIMMLENKKLKNLLFMNFMLVLLILLVSFNNSMNWQMLYGFLGIDYLSFLMIFLTIWIMSLMFLVIFKNMSKLIVMNLMFLMFSLMLCFMSMNYFIFYLMFEISLIPTFYLILGFGYQPERMNAGMYMLLYTLFASLPLMILIFYLFKKMNTLNYLYLLNSIQSYDFMNEFFYIVMIFAFVIKLPVFLFHYWLPKAHVEAPLVGSMILAGVMLKLGGYGIMRSLLMMINLSIKYNFLLFSMSLVGLLNLSILCLRQNDMKLMVAYSSVVHMGLMLMGLLTFSMIGYMGGLIMMLGHGLCSSAMFFIVNLMYERSKSRNMYLSKGFLMIYPILSMWWFMMCVNNMSSPPSLNLLSELLLICSSLNWSYNIIFILMIGMYLSASYSLYLYTFSNHGKLSSYIIKNKILTINEFMGILFHWIPLNLLFLKMM</sequence>
<evidence type="ECO:0000259" key="19">
    <source>
        <dbReference type="Pfam" id="PF01059"/>
    </source>
</evidence>
<feature type="transmembrane region" description="Helical" evidence="17">
    <location>
        <begin position="147"/>
        <end position="165"/>
    </location>
</feature>
<geneLocation type="mitochondrion" evidence="20"/>
<dbReference type="GO" id="GO:0015990">
    <property type="term" value="P:electron transport coupled proton transport"/>
    <property type="evidence" value="ECO:0007669"/>
    <property type="project" value="TreeGrafter"/>
</dbReference>
<dbReference type="EC" id="7.1.1.2" evidence="4 17"/>
<feature type="transmembrane region" description="Helical" evidence="17">
    <location>
        <begin position="6"/>
        <end position="23"/>
    </location>
</feature>
<feature type="domain" description="NADH:ubiquinone oxidoreductase chain 4 N-terminal" evidence="19">
    <location>
        <begin position="8"/>
        <end position="106"/>
    </location>
</feature>
<evidence type="ECO:0000256" key="17">
    <source>
        <dbReference type="RuleBase" id="RU003297"/>
    </source>
</evidence>
<evidence type="ECO:0000259" key="18">
    <source>
        <dbReference type="Pfam" id="PF00361"/>
    </source>
</evidence>
<keyword evidence="12 17" id="KW-0520">NAD</keyword>
<evidence type="ECO:0000256" key="6">
    <source>
        <dbReference type="ARBA" id="ARBA00022448"/>
    </source>
</evidence>
<name>A0A3S8V0N2_9HYME</name>
<dbReference type="AlphaFoldDB" id="A0A3S8V0N2"/>
<evidence type="ECO:0000256" key="9">
    <source>
        <dbReference type="ARBA" id="ARBA00022967"/>
    </source>
</evidence>
<dbReference type="GO" id="GO:0042773">
    <property type="term" value="P:ATP synthesis coupled electron transport"/>
    <property type="evidence" value="ECO:0007669"/>
    <property type="project" value="InterPro"/>
</dbReference>
<feature type="transmembrane region" description="Helical" evidence="17">
    <location>
        <begin position="383"/>
        <end position="406"/>
    </location>
</feature>
<feature type="transmembrane region" description="Helical" evidence="17">
    <location>
        <begin position="92"/>
        <end position="110"/>
    </location>
</feature>
<feature type="transmembrane region" description="Helical" evidence="17">
    <location>
        <begin position="279"/>
        <end position="302"/>
    </location>
</feature>
<proteinExistence type="inferred from homology"/>
<dbReference type="InterPro" id="IPR003918">
    <property type="entry name" value="NADH_UbQ_OxRdtase"/>
</dbReference>
<dbReference type="Pfam" id="PF00361">
    <property type="entry name" value="Proton_antipo_M"/>
    <property type="match status" value="1"/>
</dbReference>
<keyword evidence="11 17" id="KW-1133">Transmembrane helix</keyword>
<evidence type="ECO:0000256" key="10">
    <source>
        <dbReference type="ARBA" id="ARBA00022982"/>
    </source>
</evidence>
<comment type="function">
    <text evidence="17">Core subunit of the mitochondrial membrane respiratory chain NADH dehydrogenase (Complex I) which catalyzes electron transfer from NADH through the respiratory chain, using ubiquinone as an electron acceptor. Essential for the catalytic activity and assembly of complex I.</text>
</comment>
<keyword evidence="6 17" id="KW-0813">Transport</keyword>
<evidence type="ECO:0000256" key="13">
    <source>
        <dbReference type="ARBA" id="ARBA00023075"/>
    </source>
</evidence>
<dbReference type="GO" id="GO:0031966">
    <property type="term" value="C:mitochondrial membrane"/>
    <property type="evidence" value="ECO:0007669"/>
    <property type="project" value="UniProtKB-SubCell"/>
</dbReference>
<evidence type="ECO:0000256" key="14">
    <source>
        <dbReference type="ARBA" id="ARBA00023128"/>
    </source>
</evidence>
<keyword evidence="14 17" id="KW-0496">Mitochondrion</keyword>
<comment type="catalytic activity">
    <reaction evidence="16 17">
        <text>a ubiquinone + NADH + 5 H(+)(in) = a ubiquinol + NAD(+) + 4 H(+)(out)</text>
        <dbReference type="Rhea" id="RHEA:29091"/>
        <dbReference type="Rhea" id="RHEA-COMP:9565"/>
        <dbReference type="Rhea" id="RHEA-COMP:9566"/>
        <dbReference type="ChEBI" id="CHEBI:15378"/>
        <dbReference type="ChEBI" id="CHEBI:16389"/>
        <dbReference type="ChEBI" id="CHEBI:17976"/>
        <dbReference type="ChEBI" id="CHEBI:57540"/>
        <dbReference type="ChEBI" id="CHEBI:57945"/>
        <dbReference type="EC" id="7.1.1.2"/>
    </reaction>
</comment>
<protein>
    <recommendedName>
        <fullName evidence="5 17">NADH-ubiquinone oxidoreductase chain 4</fullName>
        <ecNumber evidence="4 17">7.1.1.2</ecNumber>
    </recommendedName>
</protein>
<dbReference type="GO" id="GO:0048039">
    <property type="term" value="F:ubiquinone binding"/>
    <property type="evidence" value="ECO:0007669"/>
    <property type="project" value="TreeGrafter"/>
</dbReference>
<gene>
    <name evidence="20" type="primary">nad4</name>
</gene>
<evidence type="ECO:0000256" key="1">
    <source>
        <dbReference type="ARBA" id="ARBA00003257"/>
    </source>
</evidence>
<dbReference type="PANTHER" id="PTHR43507:SF20">
    <property type="entry name" value="NADH-UBIQUINONE OXIDOREDUCTASE CHAIN 4"/>
    <property type="match status" value="1"/>
</dbReference>
<feature type="domain" description="NADH:quinone oxidoreductase/Mrp antiporter transmembrane" evidence="18">
    <location>
        <begin position="109"/>
        <end position="394"/>
    </location>
</feature>
<feature type="transmembrane region" description="Helical" evidence="17">
    <location>
        <begin position="250"/>
        <end position="272"/>
    </location>
</feature>
<evidence type="ECO:0000256" key="8">
    <source>
        <dbReference type="ARBA" id="ARBA00022692"/>
    </source>
</evidence>
<evidence type="ECO:0000256" key="4">
    <source>
        <dbReference type="ARBA" id="ARBA00012944"/>
    </source>
</evidence>
<evidence type="ECO:0000256" key="7">
    <source>
        <dbReference type="ARBA" id="ARBA00022660"/>
    </source>
</evidence>
<dbReference type="PANTHER" id="PTHR43507">
    <property type="entry name" value="NADH-UBIQUINONE OXIDOREDUCTASE CHAIN 4"/>
    <property type="match status" value="1"/>
</dbReference>
<feature type="transmembrane region" description="Helical" evidence="17">
    <location>
        <begin position="116"/>
        <end position="135"/>
    </location>
</feature>
<evidence type="ECO:0000256" key="2">
    <source>
        <dbReference type="ARBA" id="ARBA00004225"/>
    </source>
</evidence>
<feature type="transmembrane region" description="Helical" evidence="17">
    <location>
        <begin position="341"/>
        <end position="363"/>
    </location>
</feature>
<feature type="transmembrane region" description="Helical" evidence="17">
    <location>
        <begin position="426"/>
        <end position="444"/>
    </location>
</feature>
<keyword evidence="13 17" id="KW-0830">Ubiquinone</keyword>
<organism evidence="20">
    <name type="scientific">Eupelmus sp. ZJUH_2016012</name>
    <dbReference type="NCBI Taxonomy" id="2491156"/>
    <lineage>
        <taxon>Eukaryota</taxon>
        <taxon>Metazoa</taxon>
        <taxon>Ecdysozoa</taxon>
        <taxon>Arthropoda</taxon>
        <taxon>Hexapoda</taxon>
        <taxon>Insecta</taxon>
        <taxon>Pterygota</taxon>
        <taxon>Neoptera</taxon>
        <taxon>Endopterygota</taxon>
        <taxon>Hymenoptera</taxon>
        <taxon>Apocrita</taxon>
        <taxon>Proctotrupomorpha</taxon>
        <taxon>Chalcidoidea</taxon>
        <taxon>Eupelmidae</taxon>
        <taxon>Eupelminae</taxon>
        <taxon>Eupelmus</taxon>
    </lineage>
</organism>
<evidence type="ECO:0000256" key="3">
    <source>
        <dbReference type="ARBA" id="ARBA00009025"/>
    </source>
</evidence>
<dbReference type="PRINTS" id="PR01437">
    <property type="entry name" value="NUOXDRDTASE4"/>
</dbReference>
<feature type="transmembrane region" description="Helical" evidence="17">
    <location>
        <begin position="189"/>
        <end position="211"/>
    </location>
</feature>
<keyword evidence="7 17" id="KW-0679">Respiratory chain</keyword>
<dbReference type="GO" id="GO:0008137">
    <property type="term" value="F:NADH dehydrogenase (ubiquinone) activity"/>
    <property type="evidence" value="ECO:0007669"/>
    <property type="project" value="UniProtKB-UniRule"/>
</dbReference>
<evidence type="ECO:0000313" key="20">
    <source>
        <dbReference type="EMBL" id="AZL93213.1"/>
    </source>
</evidence>
<dbReference type="EMBL" id="MG923493">
    <property type="protein sequence ID" value="AZL93213.1"/>
    <property type="molecule type" value="Genomic_DNA"/>
</dbReference>
<keyword evidence="10 17" id="KW-0249">Electron transport</keyword>
<keyword evidence="9" id="KW-1278">Translocase</keyword>
<dbReference type="GO" id="GO:0003954">
    <property type="term" value="F:NADH dehydrogenase activity"/>
    <property type="evidence" value="ECO:0007669"/>
    <property type="project" value="TreeGrafter"/>
</dbReference>
<comment type="subcellular location">
    <subcellularLocation>
        <location evidence="2 17">Mitochondrion membrane</location>
        <topology evidence="2 17">Multi-pass membrane protein</topology>
    </subcellularLocation>
</comment>
<keyword evidence="15 17" id="KW-0472">Membrane</keyword>
<dbReference type="Pfam" id="PF01059">
    <property type="entry name" value="Oxidored_q5_N"/>
    <property type="match status" value="1"/>
</dbReference>
<comment type="function">
    <text evidence="1">Core subunit of the mitochondrial membrane respiratory chain NADH dehydrogenase (Complex I) that is believed to belong to the minimal assembly required for catalysis. Complex I functions in the transfer of electrons from NADH to the respiratory chain. The immediate electron acceptor for the enzyme is believed to be ubiquinone.</text>
</comment>
<reference evidence="20" key="1">
    <citation type="journal article" date="2018" name="Mol. Phylogenet. Evol.">
        <title>Mitochondrial phylogenomics of the Hymenoptera.</title>
        <authorList>
            <person name="Tang P."/>
            <person name="Zhu J.C."/>
            <person name="Zheng B.Y."/>
            <person name="Wei S.J."/>
            <person name="Sharkey M."/>
            <person name="Chen X.X."/>
            <person name="Vogler A.P."/>
        </authorList>
    </citation>
    <scope>NUCLEOTIDE SEQUENCE</scope>
</reference>
<comment type="similarity">
    <text evidence="3 17">Belongs to the complex I subunit 4 family.</text>
</comment>
<evidence type="ECO:0000256" key="11">
    <source>
        <dbReference type="ARBA" id="ARBA00022989"/>
    </source>
</evidence>
<accession>A0A3S8V0N2</accession>
<feature type="transmembrane region" description="Helical" evidence="17">
    <location>
        <begin position="218"/>
        <end position="238"/>
    </location>
</feature>
<feature type="transmembrane region" description="Helical" evidence="17">
    <location>
        <begin position="30"/>
        <end position="47"/>
    </location>
</feature>
<evidence type="ECO:0000256" key="15">
    <source>
        <dbReference type="ARBA" id="ARBA00023136"/>
    </source>
</evidence>
<dbReference type="InterPro" id="IPR000260">
    <property type="entry name" value="NADH4_N"/>
</dbReference>
<evidence type="ECO:0000256" key="5">
    <source>
        <dbReference type="ARBA" id="ARBA00021006"/>
    </source>
</evidence>
<dbReference type="InterPro" id="IPR001750">
    <property type="entry name" value="ND/Mrp_TM"/>
</dbReference>
<keyword evidence="8 17" id="KW-0812">Transmembrane</keyword>
<feature type="transmembrane region" description="Helical" evidence="17">
    <location>
        <begin position="308"/>
        <end position="329"/>
    </location>
</feature>
<feature type="transmembrane region" description="Helical" evidence="17">
    <location>
        <begin position="67"/>
        <end position="85"/>
    </location>
</feature>
<evidence type="ECO:0000256" key="12">
    <source>
        <dbReference type="ARBA" id="ARBA00023027"/>
    </source>
</evidence>